<evidence type="ECO:0000256" key="1">
    <source>
        <dbReference type="ARBA" id="ARBA00022898"/>
    </source>
</evidence>
<reference evidence="3 4" key="1">
    <citation type="submission" date="2017-07" db="EMBL/GenBank/DDBJ databases">
        <title>Sandarakinorhabdus cyanobacteriorum sp. nov., a novel bacterium isolated from cyanobacterial aggregates in a eutrophic lake.</title>
        <authorList>
            <person name="Cai H."/>
        </authorList>
    </citation>
    <scope>NUCLEOTIDE SEQUENCE [LARGE SCALE GENOMIC DNA]</scope>
    <source>
        <strain evidence="3 4">TH057</strain>
    </source>
</reference>
<dbReference type="InterPro" id="IPR011340">
    <property type="entry name" value="Cys_dSase-rel"/>
</dbReference>
<protein>
    <submittedName>
        <fullName evidence="3">Cysteine desulfurase-like protein</fullName>
    </submittedName>
</protein>
<evidence type="ECO:0000259" key="2">
    <source>
        <dbReference type="Pfam" id="PF00266"/>
    </source>
</evidence>
<proteinExistence type="predicted"/>
<keyword evidence="4" id="KW-1185">Reference proteome</keyword>
<keyword evidence="1" id="KW-0663">Pyridoxal phosphate</keyword>
<accession>A0A255Y6Y1</accession>
<dbReference type="InterPro" id="IPR015421">
    <property type="entry name" value="PyrdxlP-dep_Trfase_major"/>
</dbReference>
<dbReference type="EMBL" id="NOXT01000123">
    <property type="protein sequence ID" value="OYQ24982.1"/>
    <property type="molecule type" value="Genomic_DNA"/>
</dbReference>
<dbReference type="InterPro" id="IPR015424">
    <property type="entry name" value="PyrdxlP-dep_Trfase"/>
</dbReference>
<evidence type="ECO:0000313" key="3">
    <source>
        <dbReference type="EMBL" id="OYQ24982.1"/>
    </source>
</evidence>
<gene>
    <name evidence="3" type="ORF">CHU93_14160</name>
</gene>
<dbReference type="NCBIfam" id="TIGR01976">
    <property type="entry name" value="am_tr_V_VC1184"/>
    <property type="match status" value="1"/>
</dbReference>
<dbReference type="Gene3D" id="3.40.640.10">
    <property type="entry name" value="Type I PLP-dependent aspartate aminotransferase-like (Major domain)"/>
    <property type="match status" value="1"/>
</dbReference>
<dbReference type="AlphaFoldDB" id="A0A255Y6Y1"/>
<comment type="caution">
    <text evidence="3">The sequence shown here is derived from an EMBL/GenBank/DDBJ whole genome shotgun (WGS) entry which is preliminary data.</text>
</comment>
<dbReference type="Proteomes" id="UP000216991">
    <property type="component" value="Unassembled WGS sequence"/>
</dbReference>
<feature type="domain" description="Aminotransferase class V" evidence="2">
    <location>
        <begin position="25"/>
        <end position="406"/>
    </location>
</feature>
<dbReference type="InterPro" id="IPR000192">
    <property type="entry name" value="Aminotrans_V_dom"/>
</dbReference>
<dbReference type="PANTHER" id="PTHR43586">
    <property type="entry name" value="CYSTEINE DESULFURASE"/>
    <property type="match status" value="1"/>
</dbReference>
<dbReference type="PANTHER" id="PTHR43586:SF21">
    <property type="entry name" value="PYRIDOXAL PHOSPHATE (PLP)-DEPENDENT ASPARTATE AMINOTRANSFERASE SUPERFAMILY"/>
    <property type="match status" value="1"/>
</dbReference>
<dbReference type="OrthoDB" id="7592443at2"/>
<dbReference type="RefSeq" id="WP_094474813.1">
    <property type="nucleotide sequence ID" value="NZ_NOXT01000123.1"/>
</dbReference>
<sequence length="416" mass="43667">MILPIDTVRAAFPALALCDDGVPRHYFDAPAGSQVAGRVISAMTDVMIGVCANDGGLFRTSVATSAIFDAALATAASFFNCGDDEVIFGLNTTSLFFQMAPLIAHDWRAGDNILVTRMDHDANVSPWLQAAAARGVEVRFLAWDRETFALKLETLPDLIDARTRAVAVGHASNMLGTINDVAAVCAAARAVGATSIVDAVQSAPHLALDVAAIGCDLMSASAYKFFGPHAAIMCVSKALQVRIPPLKVRPSVDAMPTRLSPGTPSFEAMAGTAAAIDHLAWLGEVAGTVTADQPLRTRLEAGFAAAQAHELELARQFLAGLGSIKGVTLHGIANPNRLHERVATFTFEIAGHSADAIAADLAARNMFVWNGYYYAWEPAGVLGLKERGAVRVGFTHYNSAAEVEALIAALSAIAAA</sequence>
<organism evidence="3 4">
    <name type="scientific">Sandarakinorhabdus cyanobacteriorum</name>
    <dbReference type="NCBI Taxonomy" id="1981098"/>
    <lineage>
        <taxon>Bacteria</taxon>
        <taxon>Pseudomonadati</taxon>
        <taxon>Pseudomonadota</taxon>
        <taxon>Alphaproteobacteria</taxon>
        <taxon>Sphingomonadales</taxon>
        <taxon>Sphingosinicellaceae</taxon>
        <taxon>Sandarakinorhabdus</taxon>
    </lineage>
</organism>
<dbReference type="Gene3D" id="3.90.1150.10">
    <property type="entry name" value="Aspartate Aminotransferase, domain 1"/>
    <property type="match status" value="1"/>
</dbReference>
<dbReference type="SUPFAM" id="SSF53383">
    <property type="entry name" value="PLP-dependent transferases"/>
    <property type="match status" value="1"/>
</dbReference>
<name>A0A255Y6Y1_9SPHN</name>
<evidence type="ECO:0000313" key="4">
    <source>
        <dbReference type="Proteomes" id="UP000216991"/>
    </source>
</evidence>
<dbReference type="InterPro" id="IPR015422">
    <property type="entry name" value="PyrdxlP-dep_Trfase_small"/>
</dbReference>
<dbReference type="Pfam" id="PF00266">
    <property type="entry name" value="Aminotran_5"/>
    <property type="match status" value="1"/>
</dbReference>